<feature type="region of interest" description="Disordered" evidence="1">
    <location>
        <begin position="720"/>
        <end position="757"/>
    </location>
</feature>
<proteinExistence type="predicted"/>
<sequence>MAGISSSSTELPTSSGEMTSESDKAYVSSLLIEGNNAPILPETSLQPPKVVPMQVAQKESSSGFMLLSVKHHSRKKSDKYPCYSQATAFERCLDDSCIIKSTQDLNHRGARGNSYDYGRNQFTSTASLEAEEYDDEEDGTSSQSEPSEGILGVDVPVSSVGKSSVVSPHFNLVQMAEANRLGYVNGQLNSPRSAGLLTPVAVSALPNDLMGQNVQSDGWTVSNNALLSDLKATMNTPGARTLDRAPVPLDVEATPQQDDSRYLADRQPDLSSEELRESSNLPGTRQLPRPSKTDADTPCNINPSEPFSNDYQNFSNIPSNNYVKSFVPNQKQESPTSRDFVPQTLPMTPSMQSVIQETREATNEPPRPVSDTGNPPSTIFSALTVLLQPASRFRKTRIRETVEQWNSNRLSLHDCRLKAVPDWVSDLSTKPDNLAQHRPIVEQGRCVYCFVPSVVGGQCTKKQHQVSSRLSPASGGATLTQDSSQPLSGNVITHPSLVSGLLQAAAAAYQTCSLQGYNTRSLISAWENGLRVSSSISPGNLGISRGPLVGKHFKDRASSESEPPAVVAVIQRNDEDAVTGPSNPTSFTPGHHSSELTEMFEGRSTATIHLGIASTSTDTASAHSTEELETIAQLRSTKGSNAKITDPSAAYLRRYASEMHQSEFGSDDQTCARDTKDPTRVNLLGQASSLEQNYDTHRLQPHFADDETVADLAEKSNISETQFAPPASPVGGSKTAQLPSTSTDTAGPAEISTGEPLGLPYARIQPVLSEFLEKEGAPLLDIKKLLCKGDSLYGRSNLTQAVLASLTASSSSPTLPTSLGFPPADVAADALEAGPSQELPQSRFKPHQDSESSANAVPKSQSSNGCDTANGIVADHIHLGTQIAGPSDCVLSMGPPSTLPDRPSLAAAPNLPPELNRSGQEEFQATKSQQQQQQQLGERVESRLLQSMDVIGFAIVNTFRNELLHLISENVDLRAQQQNLIYENLSLQCYQRAFQELQGYIPVDLWERFNTRVQLEVQQVLQAAVQARSAPPSVSQFVQQPQQPRPAQPQPYDQLTSILELLVNLGQGGVGGAQTSSASSLGLLQTRSQSPLQQQQHPPTPIAQVLPGSSLASSVLPPATSCPQPTQVHLLSSAPSLPQVPEQPYPQSPNAAAAAQIHFPVSSAEAINPSLPTTSSPVHNQFIDCNAALITPTSVVAGALSSPAPTSAPPAEK</sequence>
<name>A0A0X3PNV6_SCHSO</name>
<feature type="region of interest" description="Disordered" evidence="1">
    <location>
        <begin position="1"/>
        <end position="22"/>
    </location>
</feature>
<feature type="compositionally biased region" description="Polar residues" evidence="1">
    <location>
        <begin position="734"/>
        <end position="745"/>
    </location>
</feature>
<reference evidence="2" key="1">
    <citation type="submission" date="2016-01" db="EMBL/GenBank/DDBJ databases">
        <title>Reference transcriptome for the parasite Schistocephalus solidus: insights into the molecular evolution of parasitism.</title>
        <authorList>
            <person name="Hebert F.O."/>
            <person name="Grambauer S."/>
            <person name="Barber I."/>
            <person name="Landry C.R."/>
            <person name="Aubin-Horth N."/>
        </authorList>
    </citation>
    <scope>NUCLEOTIDE SEQUENCE</scope>
</reference>
<feature type="region of interest" description="Disordered" evidence="1">
    <location>
        <begin position="237"/>
        <end position="311"/>
    </location>
</feature>
<feature type="compositionally biased region" description="Polar residues" evidence="1">
    <location>
        <begin position="851"/>
        <end position="867"/>
    </location>
</feature>
<feature type="region of interest" description="Disordered" evidence="1">
    <location>
        <begin position="129"/>
        <end position="154"/>
    </location>
</feature>
<dbReference type="EMBL" id="GEEE01009620">
    <property type="protein sequence ID" value="JAP53605.1"/>
    <property type="molecule type" value="Transcribed_RNA"/>
</dbReference>
<feature type="compositionally biased region" description="Acidic residues" evidence="1">
    <location>
        <begin position="129"/>
        <end position="139"/>
    </location>
</feature>
<accession>A0A0X3PNV6</accession>
<feature type="compositionally biased region" description="Polar residues" evidence="1">
    <location>
        <begin position="917"/>
        <end position="928"/>
    </location>
</feature>
<evidence type="ECO:0000313" key="2">
    <source>
        <dbReference type="EMBL" id="JAP53605.1"/>
    </source>
</evidence>
<dbReference type="AlphaFoldDB" id="A0A0X3PNV6"/>
<feature type="compositionally biased region" description="Polar residues" evidence="1">
    <location>
        <begin position="299"/>
        <end position="311"/>
    </location>
</feature>
<feature type="compositionally biased region" description="Basic and acidic residues" evidence="1">
    <location>
        <begin position="258"/>
        <end position="277"/>
    </location>
</feature>
<organism evidence="2">
    <name type="scientific">Schistocephalus solidus</name>
    <name type="common">Tapeworm</name>
    <dbReference type="NCBI Taxonomy" id="70667"/>
    <lineage>
        <taxon>Eukaryota</taxon>
        <taxon>Metazoa</taxon>
        <taxon>Spiralia</taxon>
        <taxon>Lophotrochozoa</taxon>
        <taxon>Platyhelminthes</taxon>
        <taxon>Cestoda</taxon>
        <taxon>Eucestoda</taxon>
        <taxon>Diphyllobothriidea</taxon>
        <taxon>Diphyllobothriidae</taxon>
        <taxon>Schistocephalus</taxon>
    </lineage>
</organism>
<protein>
    <submittedName>
        <fullName evidence="2">Uncharacterized protein</fullName>
    </submittedName>
</protein>
<gene>
    <name evidence="2" type="ORF">TR99320</name>
</gene>
<feature type="compositionally biased region" description="Low complexity" evidence="1">
    <location>
        <begin position="1"/>
        <end position="15"/>
    </location>
</feature>
<feature type="region of interest" description="Disordered" evidence="1">
    <location>
        <begin position="836"/>
        <end position="868"/>
    </location>
</feature>
<feature type="region of interest" description="Disordered" evidence="1">
    <location>
        <begin position="892"/>
        <end position="935"/>
    </location>
</feature>
<evidence type="ECO:0000256" key="1">
    <source>
        <dbReference type="SAM" id="MobiDB-lite"/>
    </source>
</evidence>